<feature type="compositionally biased region" description="Polar residues" evidence="1">
    <location>
        <begin position="272"/>
        <end position="282"/>
    </location>
</feature>
<organism evidence="2 3">
    <name type="scientific">Lactarius akahatsu</name>
    <dbReference type="NCBI Taxonomy" id="416441"/>
    <lineage>
        <taxon>Eukaryota</taxon>
        <taxon>Fungi</taxon>
        <taxon>Dikarya</taxon>
        <taxon>Basidiomycota</taxon>
        <taxon>Agaricomycotina</taxon>
        <taxon>Agaricomycetes</taxon>
        <taxon>Russulales</taxon>
        <taxon>Russulaceae</taxon>
        <taxon>Lactarius</taxon>
    </lineage>
</organism>
<feature type="region of interest" description="Disordered" evidence="1">
    <location>
        <begin position="57"/>
        <end position="81"/>
    </location>
</feature>
<gene>
    <name evidence="2" type="ORF">EDB92DRAFT_2000179</name>
</gene>
<feature type="compositionally biased region" description="Basic and acidic residues" evidence="1">
    <location>
        <begin position="195"/>
        <end position="218"/>
    </location>
</feature>
<accession>A0AAD4L4B9</accession>
<feature type="compositionally biased region" description="Polar residues" evidence="1">
    <location>
        <begin position="153"/>
        <end position="162"/>
    </location>
</feature>
<reference evidence="2" key="1">
    <citation type="submission" date="2022-01" db="EMBL/GenBank/DDBJ databases">
        <title>Comparative genomics reveals a dynamic genome evolution in the ectomycorrhizal milk-cap (Lactarius) mushrooms.</title>
        <authorList>
            <consortium name="DOE Joint Genome Institute"/>
            <person name="Lebreton A."/>
            <person name="Tang N."/>
            <person name="Kuo A."/>
            <person name="LaButti K."/>
            <person name="Drula E."/>
            <person name="Barry K."/>
            <person name="Clum A."/>
            <person name="Lipzen A."/>
            <person name="Mousain D."/>
            <person name="Ng V."/>
            <person name="Wang R."/>
            <person name="Wang X."/>
            <person name="Dai Y."/>
            <person name="Henrissat B."/>
            <person name="Grigoriev I.V."/>
            <person name="Guerin-Laguette A."/>
            <person name="Yu F."/>
            <person name="Martin F.M."/>
        </authorList>
    </citation>
    <scope>NUCLEOTIDE SEQUENCE</scope>
    <source>
        <strain evidence="2">QP</strain>
    </source>
</reference>
<evidence type="ECO:0000313" key="3">
    <source>
        <dbReference type="Proteomes" id="UP001201163"/>
    </source>
</evidence>
<dbReference type="EMBL" id="JAKELL010000323">
    <property type="protein sequence ID" value="KAH8977336.1"/>
    <property type="molecule type" value="Genomic_DNA"/>
</dbReference>
<protein>
    <submittedName>
        <fullName evidence="2">Uncharacterized protein</fullName>
    </submittedName>
</protein>
<keyword evidence="3" id="KW-1185">Reference proteome</keyword>
<feature type="region of interest" description="Disordered" evidence="1">
    <location>
        <begin position="124"/>
        <end position="295"/>
    </location>
</feature>
<comment type="caution">
    <text evidence="2">The sequence shown here is derived from an EMBL/GenBank/DDBJ whole genome shotgun (WGS) entry which is preliminary data.</text>
</comment>
<dbReference type="AlphaFoldDB" id="A0AAD4L4B9"/>
<name>A0AAD4L4B9_9AGAM</name>
<sequence>LRPDEREQVLNVLTLVNEDYEGESNVQINNIAFASPASQPLQLPYIPRPTSPVFALSDISPSSSYPSSPMTTHPPSSSGSPYLEPLTSHFLNSLALNDEFPPIPGLFNSDDCWLSDDADDIWYPVEEGDDSDWSVAPQSPVRIANDTHPNGGVKSSISTSCYPSLFPRNALKRPKDPDMVQPTVPQQEDPVTTPHVDKKEPHHEAKASHNRTSRPDAQKKRRSGSDADDESPRKRPRPQLAHRTNPLPEFVRYRSRPKAPKRKTQKIKEASCNKTNPGSSDQKVPKLEDTEPPPYNAVLQHLAYCY</sequence>
<feature type="compositionally biased region" description="Basic residues" evidence="1">
    <location>
        <begin position="253"/>
        <end position="265"/>
    </location>
</feature>
<evidence type="ECO:0000256" key="1">
    <source>
        <dbReference type="SAM" id="MobiDB-lite"/>
    </source>
</evidence>
<feature type="non-terminal residue" evidence="2">
    <location>
        <position position="1"/>
    </location>
</feature>
<dbReference type="Proteomes" id="UP001201163">
    <property type="component" value="Unassembled WGS sequence"/>
</dbReference>
<evidence type="ECO:0000313" key="2">
    <source>
        <dbReference type="EMBL" id="KAH8977336.1"/>
    </source>
</evidence>
<proteinExistence type="predicted"/>